<keyword evidence="7" id="KW-0645">Protease</keyword>
<keyword evidence="11" id="KW-0482">Metalloprotease</keyword>
<comment type="similarity">
    <text evidence="3">Belongs to the peptidase M1 family.</text>
</comment>
<evidence type="ECO:0000256" key="8">
    <source>
        <dbReference type="ARBA" id="ARBA00022723"/>
    </source>
</evidence>
<evidence type="ECO:0000259" key="13">
    <source>
        <dbReference type="Pfam" id="PF17900"/>
    </source>
</evidence>
<dbReference type="GO" id="GO:0070006">
    <property type="term" value="F:metalloaminopeptidase activity"/>
    <property type="evidence" value="ECO:0007669"/>
    <property type="project" value="TreeGrafter"/>
</dbReference>
<evidence type="ECO:0000256" key="7">
    <source>
        <dbReference type="ARBA" id="ARBA00022670"/>
    </source>
</evidence>
<dbReference type="SUPFAM" id="SSF63737">
    <property type="entry name" value="Leukotriene A4 hydrolase N-terminal domain"/>
    <property type="match status" value="1"/>
</dbReference>
<comment type="catalytic activity">
    <reaction evidence="1">
        <text>Release of an N-terminal amino acid, Xaa-|-Yaa- from a peptide, amide or arylamide. Xaa is preferably Ala, but may be most amino acids including Pro (slow action). When a terminal hydrophobic residue is followed by a prolyl residue, the two may be released as an intact Xaa-Pro dipeptide.</text>
        <dbReference type="EC" id="3.4.11.2"/>
    </reaction>
</comment>
<sequence length="531" mass="60850">MKRIIFSITILFTCFSLLAQKHQERLSAIDVQHYRFEIQLTDDSDKINGVALVTVKFKKDLQQFDLDLVRTKPSGKGMTVIALMADDKKIPFEHSGNKLNINYAGKAGQSQTFTIAYEGIPETGLIISKNKFGDRTFFGDNYPDRGQHWLPIVDHPSDKATVEWVVTAPSHYQVVGNGLLVERTNINDKTMLTHWKTEVELPTKVMVIGVARFAIQNVANVYGATVSSWIYPQDREKGFYDYAPAAPILDWFINHVGDYPFAKLANVQSKTQFGGMENAGNIFYSENSVTGKRSVEGLLAHEIAHQWFGNSASEGNWHHAWLSEGFATYFTILYMEQKYGRTKAWETVLGNRNQVIAFSKKNRVPIVDTSVENYMEILNANTYQKGGWVLHMLRKEVGDEMFWEAIRQYYDKYKLSNALSDDLKEVFEYVSGKDFDTFFKQWVYQAGQPEIEATWSYSNGQLNLELNQTQKEDFTFNLEIELVYSDGSTERKTILVNSKNQKWTPKLNNKPVKVILDPDAWLLFEATLKEK</sequence>
<dbReference type="PANTHER" id="PTHR11533:SF174">
    <property type="entry name" value="PUROMYCIN-SENSITIVE AMINOPEPTIDASE-RELATED"/>
    <property type="match status" value="1"/>
</dbReference>
<evidence type="ECO:0000256" key="6">
    <source>
        <dbReference type="ARBA" id="ARBA00022438"/>
    </source>
</evidence>
<dbReference type="Gene3D" id="2.60.40.1730">
    <property type="entry name" value="tricorn interacting facor f3 domain"/>
    <property type="match status" value="1"/>
</dbReference>
<dbReference type="GO" id="GO:0016020">
    <property type="term" value="C:membrane"/>
    <property type="evidence" value="ECO:0007669"/>
    <property type="project" value="TreeGrafter"/>
</dbReference>
<keyword evidence="15" id="KW-1185">Reference proteome</keyword>
<evidence type="ECO:0000256" key="3">
    <source>
        <dbReference type="ARBA" id="ARBA00010136"/>
    </source>
</evidence>
<dbReference type="EC" id="3.4.11.2" evidence="4"/>
<dbReference type="PRINTS" id="PR00756">
    <property type="entry name" value="ALADIPTASE"/>
</dbReference>
<comment type="cofactor">
    <cofactor evidence="2">
        <name>Zn(2+)</name>
        <dbReference type="ChEBI" id="CHEBI:29105"/>
    </cofactor>
</comment>
<keyword evidence="6" id="KW-0031">Aminopeptidase</keyword>
<dbReference type="PANTHER" id="PTHR11533">
    <property type="entry name" value="PROTEASE M1 ZINC METALLOPROTEASE"/>
    <property type="match status" value="1"/>
</dbReference>
<evidence type="ECO:0000313" key="15">
    <source>
        <dbReference type="Proteomes" id="UP000036908"/>
    </source>
</evidence>
<evidence type="ECO:0000256" key="9">
    <source>
        <dbReference type="ARBA" id="ARBA00022801"/>
    </source>
</evidence>
<evidence type="ECO:0000256" key="11">
    <source>
        <dbReference type="ARBA" id="ARBA00023049"/>
    </source>
</evidence>
<dbReference type="GO" id="GO:0005615">
    <property type="term" value="C:extracellular space"/>
    <property type="evidence" value="ECO:0007669"/>
    <property type="project" value="TreeGrafter"/>
</dbReference>
<comment type="caution">
    <text evidence="14">The sequence shown here is derived from an EMBL/GenBank/DDBJ whole genome shotgun (WGS) entry which is preliminary data.</text>
</comment>
<dbReference type="Gene3D" id="1.10.390.10">
    <property type="entry name" value="Neutral Protease Domain 2"/>
    <property type="match status" value="1"/>
</dbReference>
<keyword evidence="8" id="KW-0479">Metal-binding</keyword>
<dbReference type="RefSeq" id="WP_053223713.1">
    <property type="nucleotide sequence ID" value="NZ_JSVA01000010.1"/>
</dbReference>
<organism evidence="14 15">
    <name type="scientific">Roseivirga seohaensis subsp. aquiponti</name>
    <dbReference type="NCBI Taxonomy" id="1566026"/>
    <lineage>
        <taxon>Bacteria</taxon>
        <taxon>Pseudomonadati</taxon>
        <taxon>Bacteroidota</taxon>
        <taxon>Cytophagia</taxon>
        <taxon>Cytophagales</taxon>
        <taxon>Roseivirgaceae</taxon>
        <taxon>Roseivirga</taxon>
    </lineage>
</organism>
<dbReference type="OrthoDB" id="100605at2"/>
<feature type="domain" description="Peptidase M1 membrane alanine aminopeptidase" evidence="12">
    <location>
        <begin position="257"/>
        <end position="442"/>
    </location>
</feature>
<reference evidence="15" key="1">
    <citation type="submission" date="2014-11" db="EMBL/GenBank/DDBJ databases">
        <title>Genome sequencing of Roseivirga sp. D-25.</title>
        <authorList>
            <person name="Selvaratnam C."/>
            <person name="Thevarajoo S."/>
            <person name="Goh K.M."/>
            <person name="Eee R."/>
            <person name="Chan K.-G."/>
            <person name="Chong C.S."/>
        </authorList>
    </citation>
    <scope>NUCLEOTIDE SEQUENCE [LARGE SCALE GENOMIC DNA]</scope>
    <source>
        <strain evidence="15">D-25</strain>
    </source>
</reference>
<dbReference type="InterPro" id="IPR045357">
    <property type="entry name" value="Aminopeptidase_N-like_N"/>
</dbReference>
<proteinExistence type="inferred from homology"/>
<dbReference type="PATRIC" id="fig|1566026.4.peg.423"/>
<evidence type="ECO:0000256" key="5">
    <source>
        <dbReference type="ARBA" id="ARBA00015611"/>
    </source>
</evidence>
<dbReference type="Proteomes" id="UP000036908">
    <property type="component" value="Unassembled WGS sequence"/>
</dbReference>
<dbReference type="InterPro" id="IPR027268">
    <property type="entry name" value="Peptidase_M4/M1_CTD_sf"/>
</dbReference>
<dbReference type="InterPro" id="IPR014782">
    <property type="entry name" value="Peptidase_M1_dom"/>
</dbReference>
<dbReference type="InterPro" id="IPR042097">
    <property type="entry name" value="Aminopeptidase_N-like_N_sf"/>
</dbReference>
<dbReference type="GO" id="GO:0016285">
    <property type="term" value="F:alanyl aminopeptidase activity"/>
    <property type="evidence" value="ECO:0007669"/>
    <property type="project" value="UniProtKB-EC"/>
</dbReference>
<keyword evidence="10" id="KW-0862">Zinc</keyword>
<dbReference type="SUPFAM" id="SSF55486">
    <property type="entry name" value="Metalloproteases ('zincins'), catalytic domain"/>
    <property type="match status" value="1"/>
</dbReference>
<dbReference type="GO" id="GO:0008270">
    <property type="term" value="F:zinc ion binding"/>
    <property type="evidence" value="ECO:0007669"/>
    <property type="project" value="InterPro"/>
</dbReference>
<dbReference type="AlphaFoldDB" id="A0A0L8AKK4"/>
<accession>A0A0L8AKK4</accession>
<gene>
    <name evidence="14" type="ORF">OB69_10690</name>
</gene>
<dbReference type="EMBL" id="JSVA01000010">
    <property type="protein sequence ID" value="KOF02766.1"/>
    <property type="molecule type" value="Genomic_DNA"/>
</dbReference>
<evidence type="ECO:0000313" key="14">
    <source>
        <dbReference type="EMBL" id="KOF02766.1"/>
    </source>
</evidence>
<feature type="domain" description="Aminopeptidase N-like N-terminal" evidence="13">
    <location>
        <begin position="32"/>
        <end position="203"/>
    </location>
</feature>
<dbReference type="GO" id="GO:0042277">
    <property type="term" value="F:peptide binding"/>
    <property type="evidence" value="ECO:0007669"/>
    <property type="project" value="TreeGrafter"/>
</dbReference>
<dbReference type="Pfam" id="PF17900">
    <property type="entry name" value="Peptidase_M1_N"/>
    <property type="match status" value="1"/>
</dbReference>
<dbReference type="InterPro" id="IPR001930">
    <property type="entry name" value="Peptidase_M1"/>
</dbReference>
<name>A0A0L8AKK4_9BACT</name>
<evidence type="ECO:0000259" key="12">
    <source>
        <dbReference type="Pfam" id="PF01433"/>
    </source>
</evidence>
<dbReference type="Pfam" id="PF01433">
    <property type="entry name" value="Peptidase_M1"/>
    <property type="match status" value="1"/>
</dbReference>
<keyword evidence="9" id="KW-0378">Hydrolase</keyword>
<dbReference type="GO" id="GO:0006508">
    <property type="term" value="P:proteolysis"/>
    <property type="evidence" value="ECO:0007669"/>
    <property type="project" value="UniProtKB-KW"/>
</dbReference>
<dbReference type="GO" id="GO:0043171">
    <property type="term" value="P:peptide catabolic process"/>
    <property type="evidence" value="ECO:0007669"/>
    <property type="project" value="TreeGrafter"/>
</dbReference>
<evidence type="ECO:0000256" key="4">
    <source>
        <dbReference type="ARBA" id="ARBA00012564"/>
    </source>
</evidence>
<dbReference type="InterPro" id="IPR050344">
    <property type="entry name" value="Peptidase_M1_aminopeptidases"/>
</dbReference>
<evidence type="ECO:0000256" key="1">
    <source>
        <dbReference type="ARBA" id="ARBA00000098"/>
    </source>
</evidence>
<evidence type="ECO:0000256" key="2">
    <source>
        <dbReference type="ARBA" id="ARBA00001947"/>
    </source>
</evidence>
<dbReference type="GO" id="GO:0005737">
    <property type="term" value="C:cytoplasm"/>
    <property type="evidence" value="ECO:0007669"/>
    <property type="project" value="TreeGrafter"/>
</dbReference>
<protein>
    <recommendedName>
        <fullName evidence="5">Aminopeptidase N</fullName>
        <ecNumber evidence="4">3.4.11.2</ecNumber>
    </recommendedName>
</protein>
<dbReference type="CDD" id="cd09603">
    <property type="entry name" value="M1_APN_like"/>
    <property type="match status" value="1"/>
</dbReference>
<evidence type="ECO:0000256" key="10">
    <source>
        <dbReference type="ARBA" id="ARBA00022833"/>
    </source>
</evidence>